<dbReference type="STRING" id="1489064.WH96_08485"/>
<comment type="caution">
    <text evidence="6">The sequence shown here is derived from an EMBL/GenBank/DDBJ whole genome shotgun (WGS) entry which is preliminary data.</text>
</comment>
<name>A0A0H2MF63_9PROT</name>
<dbReference type="Pfam" id="PF00126">
    <property type="entry name" value="HTH_1"/>
    <property type="match status" value="1"/>
</dbReference>
<dbReference type="GO" id="GO:0003700">
    <property type="term" value="F:DNA-binding transcription factor activity"/>
    <property type="evidence" value="ECO:0007669"/>
    <property type="project" value="InterPro"/>
</dbReference>
<dbReference type="Gene3D" id="3.40.190.290">
    <property type="match status" value="1"/>
</dbReference>
<evidence type="ECO:0000256" key="3">
    <source>
        <dbReference type="ARBA" id="ARBA00023125"/>
    </source>
</evidence>
<dbReference type="GO" id="GO:0043565">
    <property type="term" value="F:sequence-specific DNA binding"/>
    <property type="evidence" value="ECO:0007669"/>
    <property type="project" value="TreeGrafter"/>
</dbReference>
<dbReference type="InterPro" id="IPR036388">
    <property type="entry name" value="WH-like_DNA-bd_sf"/>
</dbReference>
<keyword evidence="3" id="KW-0238">DNA-binding</keyword>
<dbReference type="InterPro" id="IPR005119">
    <property type="entry name" value="LysR_subst-bd"/>
</dbReference>
<dbReference type="SUPFAM" id="SSF46785">
    <property type="entry name" value="Winged helix' DNA-binding domain"/>
    <property type="match status" value="1"/>
</dbReference>
<keyword evidence="7" id="KW-1185">Reference proteome</keyword>
<dbReference type="SUPFAM" id="SSF53850">
    <property type="entry name" value="Periplasmic binding protein-like II"/>
    <property type="match status" value="1"/>
</dbReference>
<sequence>MNPTFDWNDLRPFLAVARTGKLTIAAKRLKVDHTTVSRRIQALETALNATLFERGPQGYALTEIGQRLLGAAESMETMAMGVQNEIAGADLDLTGAVRIGAPDGFGSYFLAPRICDLCRSHPGLEIDLVAMPRMFSLSKREADIAIGLSRPTEGRLRSRKLTDYRLGLYASPEYLERRGPITHKDQLKEHRLVGYIEDLIFSPELNYVPQIGKELRPQLRSTNLIAQMHATSTGAGICILPCFMADNQENLVPVLREEVNFMRTFWLIYHADLQGFARIRAAVDFIVEKVTRERKVFLPEA</sequence>
<proteinExistence type="inferred from homology"/>
<dbReference type="PROSITE" id="PS50931">
    <property type="entry name" value="HTH_LYSR"/>
    <property type="match status" value="1"/>
</dbReference>
<organism evidence="6 7">
    <name type="scientific">Kiloniella spongiae</name>
    <dbReference type="NCBI Taxonomy" id="1489064"/>
    <lineage>
        <taxon>Bacteria</taxon>
        <taxon>Pseudomonadati</taxon>
        <taxon>Pseudomonadota</taxon>
        <taxon>Alphaproteobacteria</taxon>
        <taxon>Rhodospirillales</taxon>
        <taxon>Kiloniellaceae</taxon>
        <taxon>Kiloniella</taxon>
    </lineage>
</organism>
<evidence type="ECO:0000256" key="2">
    <source>
        <dbReference type="ARBA" id="ARBA00023015"/>
    </source>
</evidence>
<comment type="similarity">
    <text evidence="1">Belongs to the LysR transcriptional regulatory family.</text>
</comment>
<dbReference type="AlphaFoldDB" id="A0A0H2MF63"/>
<keyword evidence="4" id="KW-0804">Transcription</keyword>
<dbReference type="InterPro" id="IPR000847">
    <property type="entry name" value="LysR_HTH_N"/>
</dbReference>
<dbReference type="InterPro" id="IPR036390">
    <property type="entry name" value="WH_DNA-bd_sf"/>
</dbReference>
<dbReference type="OrthoDB" id="9787460at2"/>
<dbReference type="Pfam" id="PF03466">
    <property type="entry name" value="LysR_substrate"/>
    <property type="match status" value="1"/>
</dbReference>
<dbReference type="Proteomes" id="UP000035444">
    <property type="component" value="Unassembled WGS sequence"/>
</dbReference>
<evidence type="ECO:0000256" key="1">
    <source>
        <dbReference type="ARBA" id="ARBA00009437"/>
    </source>
</evidence>
<gene>
    <name evidence="6" type="ORF">WH96_08485</name>
</gene>
<feature type="domain" description="HTH lysR-type" evidence="5">
    <location>
        <begin position="5"/>
        <end position="62"/>
    </location>
</feature>
<dbReference type="RefSeq" id="WP_047763733.1">
    <property type="nucleotide sequence ID" value="NZ_LAQL01000005.1"/>
</dbReference>
<dbReference type="PATRIC" id="fig|1489064.4.peg.2964"/>
<evidence type="ECO:0000313" key="7">
    <source>
        <dbReference type="Proteomes" id="UP000035444"/>
    </source>
</evidence>
<protein>
    <submittedName>
        <fullName evidence="6">LysR family transcriptional regulator</fullName>
    </submittedName>
</protein>
<dbReference type="PANTHER" id="PTHR30537">
    <property type="entry name" value="HTH-TYPE TRANSCRIPTIONAL REGULATOR"/>
    <property type="match status" value="1"/>
</dbReference>
<dbReference type="Gene3D" id="1.10.10.10">
    <property type="entry name" value="Winged helix-like DNA-binding domain superfamily/Winged helix DNA-binding domain"/>
    <property type="match status" value="1"/>
</dbReference>
<evidence type="ECO:0000259" key="5">
    <source>
        <dbReference type="PROSITE" id="PS50931"/>
    </source>
</evidence>
<evidence type="ECO:0000256" key="4">
    <source>
        <dbReference type="ARBA" id="ARBA00023163"/>
    </source>
</evidence>
<dbReference type="PANTHER" id="PTHR30537:SF3">
    <property type="entry name" value="TRANSCRIPTIONAL REGULATORY PROTEIN"/>
    <property type="match status" value="1"/>
</dbReference>
<dbReference type="EMBL" id="LAQL01000005">
    <property type="protein sequence ID" value="KLN61184.1"/>
    <property type="molecule type" value="Genomic_DNA"/>
</dbReference>
<accession>A0A0H2MF63</accession>
<keyword evidence="2" id="KW-0805">Transcription regulation</keyword>
<evidence type="ECO:0000313" key="6">
    <source>
        <dbReference type="EMBL" id="KLN61184.1"/>
    </source>
</evidence>
<reference evidence="6 7" key="1">
    <citation type="submission" date="2015-03" db="EMBL/GenBank/DDBJ databases">
        <title>Genome Sequence of Kiloniella spongiae MEBiC09566, isolated from a marine sponge.</title>
        <authorList>
            <person name="Shao Z."/>
            <person name="Wang L."/>
            <person name="Li X."/>
        </authorList>
    </citation>
    <scope>NUCLEOTIDE SEQUENCE [LARGE SCALE GENOMIC DNA]</scope>
    <source>
        <strain evidence="6 7">MEBiC09566</strain>
    </source>
</reference>
<dbReference type="GO" id="GO:0006351">
    <property type="term" value="P:DNA-templated transcription"/>
    <property type="evidence" value="ECO:0007669"/>
    <property type="project" value="TreeGrafter"/>
</dbReference>
<dbReference type="InterPro" id="IPR058163">
    <property type="entry name" value="LysR-type_TF_proteobact-type"/>
</dbReference>